<keyword evidence="4 8" id="KW-0456">Lyase</keyword>
<dbReference type="Gene3D" id="3.90.330.10">
    <property type="entry name" value="Nitrile hydratase alpha /Thiocyanate hydrolase gamma"/>
    <property type="match status" value="1"/>
</dbReference>
<dbReference type="InterPro" id="IPR018141">
    <property type="entry name" value="Nitrile_hydratase_asu"/>
</dbReference>
<gene>
    <name evidence="8" type="primary">nthA</name>
    <name evidence="8" type="ORF">EXE63_15600</name>
</gene>
<proteinExistence type="inferred from homology"/>
<keyword evidence="3 6" id="KW-0479">Metal-binding</keyword>
<dbReference type="SUPFAM" id="SSF56209">
    <property type="entry name" value="Nitrile hydratase alpha chain"/>
    <property type="match status" value="1"/>
</dbReference>
<dbReference type="PIRSF" id="PIRSF001426">
    <property type="entry name" value="NHase_alpha"/>
    <property type="match status" value="1"/>
</dbReference>
<dbReference type="GO" id="GO:0018822">
    <property type="term" value="F:nitrile hydratase activity"/>
    <property type="evidence" value="ECO:0007669"/>
    <property type="project" value="UniProtKB-EC"/>
</dbReference>
<evidence type="ECO:0000256" key="6">
    <source>
        <dbReference type="PIRSR" id="PIRSR001426-1"/>
    </source>
</evidence>
<feature type="binding site" evidence="6">
    <location>
        <position position="114"/>
    </location>
    <ligand>
        <name>Fe(3+)</name>
        <dbReference type="ChEBI" id="CHEBI:29034"/>
    </ligand>
</feature>
<dbReference type="EMBL" id="CP038799">
    <property type="protein sequence ID" value="QIV82139.1"/>
    <property type="molecule type" value="Genomic_DNA"/>
</dbReference>
<dbReference type="EC" id="4.2.1.84" evidence="2"/>
<dbReference type="GO" id="GO:0046914">
    <property type="term" value="F:transition metal ion binding"/>
    <property type="evidence" value="ECO:0007669"/>
    <property type="project" value="InterPro"/>
</dbReference>
<evidence type="ECO:0000313" key="8">
    <source>
        <dbReference type="EMBL" id="QIV82139.1"/>
    </source>
</evidence>
<name>A0A6H0S6S3_9MYCO</name>
<evidence type="ECO:0000256" key="4">
    <source>
        <dbReference type="ARBA" id="ARBA00023239"/>
    </source>
</evidence>
<dbReference type="InterPro" id="IPR004232">
    <property type="entry name" value="CN_Hdrtase_a/SCN_Hdrlase_g"/>
</dbReference>
<feature type="domain" description="Nitrile hydratase alpha/Thiocyanate hydrolase gamma" evidence="7">
    <location>
        <begin position="15"/>
        <end position="200"/>
    </location>
</feature>
<feature type="binding site" evidence="6">
    <location>
        <position position="113"/>
    </location>
    <ligand>
        <name>Fe(3+)</name>
        <dbReference type="ChEBI" id="CHEBI:29034"/>
    </ligand>
</feature>
<dbReference type="InterPro" id="IPR036648">
    <property type="entry name" value="CN_Hdrase_a/SCN_Hdrase_g_sf"/>
</dbReference>
<keyword evidence="9" id="KW-1185">Reference proteome</keyword>
<feature type="binding site" evidence="6">
    <location>
        <position position="115"/>
    </location>
    <ligand>
        <name>Fe(3+)</name>
        <dbReference type="ChEBI" id="CHEBI:29034"/>
    </ligand>
</feature>
<dbReference type="Proteomes" id="UP000501849">
    <property type="component" value="Chromosome"/>
</dbReference>
<evidence type="ECO:0000256" key="1">
    <source>
        <dbReference type="ARBA" id="ARBA00009363"/>
    </source>
</evidence>
<organism evidence="8 9">
    <name type="scientific">Mycolicibacterium frederiksbergense</name>
    <dbReference type="NCBI Taxonomy" id="117567"/>
    <lineage>
        <taxon>Bacteria</taxon>
        <taxon>Bacillati</taxon>
        <taxon>Actinomycetota</taxon>
        <taxon>Actinomycetes</taxon>
        <taxon>Mycobacteriales</taxon>
        <taxon>Mycobacteriaceae</taxon>
        <taxon>Mycolicibacterium</taxon>
    </lineage>
</organism>
<dbReference type="RefSeq" id="WP_168142666.1">
    <property type="nucleotide sequence ID" value="NZ_CP038799.1"/>
</dbReference>
<accession>A0A6H0S6S3</accession>
<reference evidence="8 9" key="1">
    <citation type="submission" date="2019-04" db="EMBL/GenBank/DDBJ databases">
        <title>Draft, Whole-Genome Sequence of the Anthracene-degrading Mycobacterium frederiksbergense LB501T, Isolated from a Polycyclic Aromatic Hydrocarbon (PAH)-Contaminated Soil.</title>
        <authorList>
            <person name="Augelletti F."/>
        </authorList>
    </citation>
    <scope>NUCLEOTIDE SEQUENCE [LARGE SCALE GENOMIC DNA]</scope>
    <source>
        <strain evidence="8 9">LB 501T</strain>
    </source>
</reference>
<evidence type="ECO:0000313" key="9">
    <source>
        <dbReference type="Proteomes" id="UP000501849"/>
    </source>
</evidence>
<comment type="similarity">
    <text evidence="1">Belongs to the nitrile hydratase subunit alpha family.</text>
</comment>
<evidence type="ECO:0000256" key="5">
    <source>
        <dbReference type="ARBA" id="ARBA00044877"/>
    </source>
</evidence>
<evidence type="ECO:0000259" key="7">
    <source>
        <dbReference type="Pfam" id="PF02979"/>
    </source>
</evidence>
<feature type="binding site" evidence="6">
    <location>
        <position position="110"/>
    </location>
    <ligand>
        <name>Fe(3+)</name>
        <dbReference type="ChEBI" id="CHEBI:29034"/>
    </ligand>
</feature>
<protein>
    <recommendedName>
        <fullName evidence="2">nitrile hydratase</fullName>
        <ecNumber evidence="2">4.2.1.84</ecNumber>
    </recommendedName>
</protein>
<dbReference type="KEGG" id="mfre:EXE63_15600"/>
<comment type="catalytic activity">
    <reaction evidence="5">
        <text>an aliphatic primary amide = an aliphatic nitrile + H2O</text>
        <dbReference type="Rhea" id="RHEA:12673"/>
        <dbReference type="ChEBI" id="CHEBI:15377"/>
        <dbReference type="ChEBI" id="CHEBI:65285"/>
        <dbReference type="ChEBI" id="CHEBI:80291"/>
        <dbReference type="EC" id="4.2.1.84"/>
    </reaction>
</comment>
<evidence type="ECO:0000256" key="2">
    <source>
        <dbReference type="ARBA" id="ARBA00013079"/>
    </source>
</evidence>
<dbReference type="NCBIfam" id="TIGR01323">
    <property type="entry name" value="nitrile_alph"/>
    <property type="match status" value="1"/>
</dbReference>
<dbReference type="AlphaFoldDB" id="A0A6H0S6S3"/>
<evidence type="ECO:0000256" key="3">
    <source>
        <dbReference type="ARBA" id="ARBA00022723"/>
    </source>
</evidence>
<keyword evidence="6" id="KW-0408">Iron</keyword>
<dbReference type="InterPro" id="IPR023900">
    <property type="entry name" value="CN_Hdrtase_asu/SCN_Hdrlase_gsu"/>
</dbReference>
<sequence>MTEQFSYPSDREQSSADRVGALERLLIEKGVITGETVDKVLAYFESEMTPLNGQKIVVKAWTDPDFAARVVVDTPGALAELDLPEGMAGAEGEHLQAVANEPGVHNLVICTLCSCFPWPVLGLPPYWYKDPVFRARAAREPRTVLTEVGVDLAEDTEIKVWDSSGHSRWFVIPERPAGTEGFTEEQLMGLVTTESMMGVALAGHPA</sequence>
<dbReference type="Pfam" id="PF02979">
    <property type="entry name" value="NHase_alpha"/>
    <property type="match status" value="1"/>
</dbReference>